<keyword evidence="4" id="KW-0966">Cell projection</keyword>
<evidence type="ECO:0000256" key="2">
    <source>
        <dbReference type="RuleBase" id="RU362062"/>
    </source>
</evidence>
<gene>
    <name evidence="4" type="ORF">S2091_1517</name>
</gene>
<sequence length="144" mass="15173">MDYRNAFAISASGMSVEKLRLDVTAANLANIHSGKRVDGTLFQPMQVISTEAGENFSTQFEQLAGAQLHGAQVVGVTTTPTAPHMVYQPGNPDADDKGFVTEPGVNQVTEMVNMASALRAYEANVVAMNAAKTMALKALELGGS</sequence>
<dbReference type="EMBL" id="PUGF01000005">
    <property type="protein sequence ID" value="PRC93908.1"/>
    <property type="molecule type" value="Genomic_DNA"/>
</dbReference>
<accession>A0A2S9H1R7</accession>
<keyword evidence="4" id="KW-0282">Flagellum</keyword>
<dbReference type="Pfam" id="PF06429">
    <property type="entry name" value="Flg_bbr_C"/>
    <property type="match status" value="1"/>
</dbReference>
<comment type="subcellular location">
    <subcellularLocation>
        <location evidence="2">Bacterial flagellum basal body</location>
    </subcellularLocation>
</comment>
<proteinExistence type="inferred from homology"/>
<dbReference type="NCBIfam" id="TIGR01395">
    <property type="entry name" value="FlgC"/>
    <property type="match status" value="1"/>
</dbReference>
<dbReference type="Proteomes" id="UP000237839">
    <property type="component" value="Unassembled WGS sequence"/>
</dbReference>
<evidence type="ECO:0000313" key="5">
    <source>
        <dbReference type="Proteomes" id="UP000237839"/>
    </source>
</evidence>
<comment type="subunit">
    <text evidence="2">The basal body constitutes a major portion of the flagellar organelle and consists of four rings (L,P,S, and M) mounted on a central rod. The rod consists of about 26 subunits of FlgG in the distal portion, and FlgB, FlgC and FlgF are thought to build up the proximal portion of the rod with about 6 subunits each.</text>
</comment>
<evidence type="ECO:0000259" key="3">
    <source>
        <dbReference type="Pfam" id="PF06429"/>
    </source>
</evidence>
<dbReference type="GO" id="GO:0071973">
    <property type="term" value="P:bacterial-type flagellum-dependent cell motility"/>
    <property type="evidence" value="ECO:0007669"/>
    <property type="project" value="UniProtKB-UniRule"/>
</dbReference>
<keyword evidence="5" id="KW-1185">Reference proteome</keyword>
<comment type="caution">
    <text evidence="4">The sequence shown here is derived from an EMBL/GenBank/DDBJ whole genome shotgun (WGS) entry which is preliminary data.</text>
</comment>
<dbReference type="GO" id="GO:0030694">
    <property type="term" value="C:bacterial-type flagellum basal body, rod"/>
    <property type="evidence" value="ECO:0007669"/>
    <property type="project" value="UniProtKB-UniRule"/>
</dbReference>
<protein>
    <recommendedName>
        <fullName evidence="2">Flagellar basal-body rod protein FlgC</fullName>
    </recommendedName>
</protein>
<keyword evidence="4" id="KW-0969">Cilium</keyword>
<feature type="domain" description="Flagellar basal-body/hook protein C-terminal" evidence="3">
    <location>
        <begin position="98"/>
        <end position="141"/>
    </location>
</feature>
<dbReference type="RefSeq" id="WP_105531182.1">
    <property type="nucleotide sequence ID" value="NZ_PUGF01000005.1"/>
</dbReference>
<dbReference type="AlphaFoldDB" id="A0A2S9H1R7"/>
<dbReference type="InterPro" id="IPR006299">
    <property type="entry name" value="FlgC"/>
</dbReference>
<evidence type="ECO:0000256" key="1">
    <source>
        <dbReference type="ARBA" id="ARBA00009677"/>
    </source>
</evidence>
<evidence type="ECO:0000313" key="4">
    <source>
        <dbReference type="EMBL" id="PRC93908.1"/>
    </source>
</evidence>
<organism evidence="4 5">
    <name type="scientific">Solimicrobium silvestre</name>
    <dbReference type="NCBI Taxonomy" id="2099400"/>
    <lineage>
        <taxon>Bacteria</taxon>
        <taxon>Pseudomonadati</taxon>
        <taxon>Pseudomonadota</taxon>
        <taxon>Betaproteobacteria</taxon>
        <taxon>Burkholderiales</taxon>
        <taxon>Oxalobacteraceae</taxon>
        <taxon>Solimicrobium</taxon>
    </lineage>
</organism>
<name>A0A2S9H1R7_9BURK</name>
<comment type="similarity">
    <text evidence="1">Belongs to the flagella basal body rod proteins family.</text>
</comment>
<dbReference type="OrthoDB" id="9794148at2"/>
<dbReference type="InterPro" id="IPR010930">
    <property type="entry name" value="Flg_bb/hook_C_dom"/>
</dbReference>
<keyword evidence="2" id="KW-0975">Bacterial flagellum</keyword>
<reference evidence="4 5" key="1">
    <citation type="submission" date="2018-02" db="EMBL/GenBank/DDBJ databases">
        <title>Solimicrobium silvestre gen. nov., sp. nov., isolated from alpine forest soil.</title>
        <authorList>
            <person name="Margesin R."/>
            <person name="Albuquerque L."/>
            <person name="Zhang D.-C."/>
            <person name="Froufe H.J.C."/>
            <person name="Severino R."/>
            <person name="Roxo I."/>
            <person name="Egas C."/>
            <person name="Da Costa M.S."/>
        </authorList>
    </citation>
    <scope>NUCLEOTIDE SEQUENCE [LARGE SCALE GENOMIC DNA]</scope>
    <source>
        <strain evidence="4 5">S20-91</strain>
    </source>
</reference>